<dbReference type="NCBIfam" id="TIGR00095">
    <property type="entry name" value="16S rRNA (guanine(966)-N(2))-methyltransferase RsmD"/>
    <property type="match status" value="1"/>
</dbReference>
<gene>
    <name evidence="3" type="primary">rsmD</name>
    <name evidence="3" type="ORF">F9B85_01870</name>
</gene>
<dbReference type="PANTHER" id="PTHR43542">
    <property type="entry name" value="METHYLTRANSFERASE"/>
    <property type="match status" value="1"/>
</dbReference>
<dbReference type="InterPro" id="IPR002052">
    <property type="entry name" value="DNA_methylase_N6_adenine_CS"/>
</dbReference>
<dbReference type="EC" id="2.1.1.171" evidence="3"/>
<dbReference type="SUPFAM" id="SSF53335">
    <property type="entry name" value="S-adenosyl-L-methionine-dependent methyltransferases"/>
    <property type="match status" value="1"/>
</dbReference>
<dbReference type="OrthoDB" id="9803017at2"/>
<dbReference type="Proteomes" id="UP000468766">
    <property type="component" value="Unassembled WGS sequence"/>
</dbReference>
<dbReference type="InterPro" id="IPR029063">
    <property type="entry name" value="SAM-dependent_MTases_sf"/>
</dbReference>
<organism evidence="3 4">
    <name type="scientific">Heliorestis acidaminivorans</name>
    <dbReference type="NCBI Taxonomy" id="553427"/>
    <lineage>
        <taxon>Bacteria</taxon>
        <taxon>Bacillati</taxon>
        <taxon>Bacillota</taxon>
        <taxon>Clostridia</taxon>
        <taxon>Eubacteriales</taxon>
        <taxon>Heliobacteriaceae</taxon>
        <taxon>Heliorestis</taxon>
    </lineage>
</organism>
<dbReference type="PROSITE" id="PS00092">
    <property type="entry name" value="N6_MTASE"/>
    <property type="match status" value="1"/>
</dbReference>
<proteinExistence type="predicted"/>
<dbReference type="EMBL" id="WBXO01000001">
    <property type="protein sequence ID" value="KAB2954455.1"/>
    <property type="molecule type" value="Genomic_DNA"/>
</dbReference>
<reference evidence="3 4" key="1">
    <citation type="submission" date="2019-10" db="EMBL/GenBank/DDBJ databases">
        <title>Whole-genome sequence of the extremophile Heliorestis acidaminivorans DSM 24790.</title>
        <authorList>
            <person name="Kyndt J.A."/>
            <person name="Meyer T.E."/>
        </authorList>
    </citation>
    <scope>NUCLEOTIDE SEQUENCE [LARGE SCALE GENOMIC DNA]</scope>
    <source>
        <strain evidence="3 4">DSM 24790</strain>
    </source>
</reference>
<keyword evidence="2 3" id="KW-0808">Transferase</keyword>
<evidence type="ECO:0000313" key="4">
    <source>
        <dbReference type="Proteomes" id="UP000468766"/>
    </source>
</evidence>
<keyword evidence="4" id="KW-1185">Reference proteome</keyword>
<evidence type="ECO:0000256" key="2">
    <source>
        <dbReference type="ARBA" id="ARBA00022679"/>
    </source>
</evidence>
<evidence type="ECO:0000256" key="1">
    <source>
        <dbReference type="ARBA" id="ARBA00022603"/>
    </source>
</evidence>
<name>A0A6I0EUL0_9FIRM</name>
<dbReference type="PANTHER" id="PTHR43542:SF1">
    <property type="entry name" value="METHYLTRANSFERASE"/>
    <property type="match status" value="1"/>
</dbReference>
<dbReference type="InterPro" id="IPR004398">
    <property type="entry name" value="RNA_MeTrfase_RsmD"/>
</dbReference>
<dbReference type="Pfam" id="PF03602">
    <property type="entry name" value="Cons_hypoth95"/>
    <property type="match status" value="1"/>
</dbReference>
<accession>A0A6I0EUL0</accession>
<protein>
    <submittedName>
        <fullName evidence="3">16S rRNA (Guanine(966)-N(2))-methyltransferase RsmD</fullName>
        <ecNumber evidence="3">2.1.1.171</ecNumber>
    </submittedName>
</protein>
<dbReference type="CDD" id="cd02440">
    <property type="entry name" value="AdoMet_MTases"/>
    <property type="match status" value="1"/>
</dbReference>
<dbReference type="GO" id="GO:0003676">
    <property type="term" value="F:nucleic acid binding"/>
    <property type="evidence" value="ECO:0007669"/>
    <property type="project" value="InterPro"/>
</dbReference>
<dbReference type="GO" id="GO:0052913">
    <property type="term" value="F:16S rRNA (guanine(966)-N(2))-methyltransferase activity"/>
    <property type="evidence" value="ECO:0007669"/>
    <property type="project" value="UniProtKB-EC"/>
</dbReference>
<dbReference type="Gene3D" id="3.40.50.150">
    <property type="entry name" value="Vaccinia Virus protein VP39"/>
    <property type="match status" value="1"/>
</dbReference>
<dbReference type="PIRSF" id="PIRSF004553">
    <property type="entry name" value="CHP00095"/>
    <property type="match status" value="1"/>
</dbReference>
<keyword evidence="1 3" id="KW-0489">Methyltransferase</keyword>
<dbReference type="AlphaFoldDB" id="A0A6I0EUL0"/>
<comment type="caution">
    <text evidence="3">The sequence shown here is derived from an EMBL/GenBank/DDBJ whole genome shotgun (WGS) entry which is preliminary data.</text>
</comment>
<evidence type="ECO:0000313" key="3">
    <source>
        <dbReference type="EMBL" id="KAB2954455.1"/>
    </source>
</evidence>
<dbReference type="RefSeq" id="WP_151617914.1">
    <property type="nucleotide sequence ID" value="NZ_WBXO01000001.1"/>
</dbReference>
<sequence length="196" mass="22333">MRVIAGQAGGRRLFAVKGLNTRPTADRVKEAMFNVLAHRVQSAQCLDLFAGTGSLGLEALSRGAQSVLWVEKDRRAYQVIQKNIENLGMHNKGKILQQDVFQVCKRLLQEGEKFDLIFADPPYHREILPLLLQSLNEKPGLLTEKGTIILESHRDEKVPNKVGRLEKRREDAYGDTVLHYYQWEEKPESLAVEVRE</sequence>